<dbReference type="PANTHER" id="PTHR46211">
    <property type="entry name" value="GLYCEROPHOSPHORYL DIESTER PHOSPHODIESTERASE"/>
    <property type="match status" value="1"/>
</dbReference>
<dbReference type="CDD" id="cd08563">
    <property type="entry name" value="GDPD_TtGDE_like"/>
    <property type="match status" value="1"/>
</dbReference>
<reference evidence="2" key="2">
    <citation type="journal article" date="2021" name="PeerJ">
        <title>Extensive microbial diversity within the chicken gut microbiome revealed by metagenomics and culture.</title>
        <authorList>
            <person name="Gilroy R."/>
            <person name="Ravi A."/>
            <person name="Getino M."/>
            <person name="Pursley I."/>
            <person name="Horton D.L."/>
            <person name="Alikhan N.F."/>
            <person name="Baker D."/>
            <person name="Gharbi K."/>
            <person name="Hall N."/>
            <person name="Watson M."/>
            <person name="Adriaenssens E.M."/>
            <person name="Foster-Nyarko E."/>
            <person name="Jarju S."/>
            <person name="Secka A."/>
            <person name="Antonio M."/>
            <person name="Oren A."/>
            <person name="Chaudhuri R.R."/>
            <person name="La Ragione R."/>
            <person name="Hildebrand F."/>
            <person name="Pallen M.J."/>
        </authorList>
    </citation>
    <scope>NUCLEOTIDE SEQUENCE</scope>
    <source>
        <strain evidence="2">ChiHile30-977</strain>
    </source>
</reference>
<protein>
    <submittedName>
        <fullName evidence="2">Glycerophosphodiester phosphodiesterase</fullName>
    </submittedName>
</protein>
<evidence type="ECO:0000259" key="1">
    <source>
        <dbReference type="PROSITE" id="PS51704"/>
    </source>
</evidence>
<dbReference type="EMBL" id="DVFI01000102">
    <property type="protein sequence ID" value="HIQ63421.1"/>
    <property type="molecule type" value="Genomic_DNA"/>
</dbReference>
<gene>
    <name evidence="2" type="ORF">IAA66_07525</name>
</gene>
<dbReference type="InterPro" id="IPR017946">
    <property type="entry name" value="PLC-like_Pdiesterase_TIM-brl"/>
</dbReference>
<evidence type="ECO:0000313" key="2">
    <source>
        <dbReference type="EMBL" id="HIQ63421.1"/>
    </source>
</evidence>
<dbReference type="Proteomes" id="UP000886819">
    <property type="component" value="Unassembled WGS sequence"/>
</dbReference>
<dbReference type="Gene3D" id="3.20.20.190">
    <property type="entry name" value="Phosphatidylinositol (PI) phosphodiesterase"/>
    <property type="match status" value="1"/>
</dbReference>
<name>A0A9D0YXX5_9FIRM</name>
<reference evidence="2" key="1">
    <citation type="submission" date="2020-10" db="EMBL/GenBank/DDBJ databases">
        <authorList>
            <person name="Gilroy R."/>
        </authorList>
    </citation>
    <scope>NUCLEOTIDE SEQUENCE</scope>
    <source>
        <strain evidence="2">ChiHile30-977</strain>
    </source>
</reference>
<dbReference type="AlphaFoldDB" id="A0A9D0YXX5"/>
<dbReference type="PROSITE" id="PS51704">
    <property type="entry name" value="GP_PDE"/>
    <property type="match status" value="1"/>
</dbReference>
<dbReference type="PANTHER" id="PTHR46211:SF1">
    <property type="entry name" value="GLYCEROPHOSPHODIESTER PHOSPHODIESTERASE, CYTOPLASMIC"/>
    <property type="match status" value="1"/>
</dbReference>
<dbReference type="InterPro" id="IPR030395">
    <property type="entry name" value="GP_PDE_dom"/>
</dbReference>
<sequence>MLIYAHRGASAQYPENTMLAFEKAVEMGAAGIETDVHLSRDGQLVLCHDETIDGTTDRSGWIARLTYDELLRADAGVRRGAQFAGQRIPLLRDLLKLARESGIALNLELKNYVLDYPDLERLVIEEIRKYLRPERVLLSSFRHLSLVRAKQMAPETPTGLLYGCDLYRPAEYAAACGANALHPDYTMLSAETMREAKHAGLQVNVWTVDDPADMLRMRDMGVDVLMTNRPQTALRVLKEADRQGEDA</sequence>
<organism evidence="2 3">
    <name type="scientific">Candidatus Avichristensenella intestinipullorum</name>
    <dbReference type="NCBI Taxonomy" id="2840693"/>
    <lineage>
        <taxon>Bacteria</taxon>
        <taxon>Bacillati</taxon>
        <taxon>Bacillota</taxon>
        <taxon>Clostridia</taxon>
        <taxon>Candidatus Avichristensenella</taxon>
    </lineage>
</organism>
<proteinExistence type="predicted"/>
<feature type="domain" description="GP-PDE" evidence="1">
    <location>
        <begin position="1"/>
        <end position="237"/>
    </location>
</feature>
<dbReference type="GO" id="GO:0006629">
    <property type="term" value="P:lipid metabolic process"/>
    <property type="evidence" value="ECO:0007669"/>
    <property type="project" value="InterPro"/>
</dbReference>
<dbReference type="Pfam" id="PF03009">
    <property type="entry name" value="GDPD"/>
    <property type="match status" value="1"/>
</dbReference>
<dbReference type="GO" id="GO:0008081">
    <property type="term" value="F:phosphoric diester hydrolase activity"/>
    <property type="evidence" value="ECO:0007669"/>
    <property type="project" value="InterPro"/>
</dbReference>
<comment type="caution">
    <text evidence="2">The sequence shown here is derived from an EMBL/GenBank/DDBJ whole genome shotgun (WGS) entry which is preliminary data.</text>
</comment>
<evidence type="ECO:0000313" key="3">
    <source>
        <dbReference type="Proteomes" id="UP000886819"/>
    </source>
</evidence>
<dbReference type="SUPFAM" id="SSF51695">
    <property type="entry name" value="PLC-like phosphodiesterases"/>
    <property type="match status" value="1"/>
</dbReference>
<accession>A0A9D0YXX5</accession>